<dbReference type="InterPro" id="IPR006202">
    <property type="entry name" value="Neur_chan_lig-bd"/>
</dbReference>
<evidence type="ECO:0000313" key="8">
    <source>
        <dbReference type="EMBL" id="KAK7093698.1"/>
    </source>
</evidence>
<sequence>MARLHFVFQRFTYFFLFVYFTVNTCECQTLPNYSEIAFYKLHSDLFGTGYNRNVRPTLDSSQATVVNVKLKVLSLRDVHMKEQQMKMMVLLEFEWTDELLQWQTHNYEQVQAIFIPQKHIWVPDLTVDQYLGETYLKMGDDSLLLKVQSDGKVKWSPGLTLQTSCAVNIRYYPFDQQVCDWKLYSLMSDTRQLVLHPRHPRLHVDGVYGQDAQQNAEWEIVSVVDETCDFNISSGSNSDTMSCIRYSFTLQRRSIFLSLALVTPTLLLALLSALVFSLPAESGEKVSMGMTLMLTFIFLLSILMDVLPGSSLQTSVFMVYLVGLCACSALSVVLTVLVLSLHHRPDSLPLTKPALFFVQCSTGRACVKKNGPVLRKTSVAPIVFVKECCEKGSAGKRAKGDEVVGNGRPEEVVERSGSAEMTWRDVAAACDYLFSRLFLVVIILATASFCVIMTWPE</sequence>
<evidence type="ECO:0000259" key="7">
    <source>
        <dbReference type="Pfam" id="PF02932"/>
    </source>
</evidence>
<dbReference type="Pfam" id="PF02932">
    <property type="entry name" value="Neur_chan_memb"/>
    <property type="match status" value="1"/>
</dbReference>
<feature type="chain" id="PRO_5042665532" evidence="5">
    <location>
        <begin position="28"/>
        <end position="457"/>
    </location>
</feature>
<evidence type="ECO:0000256" key="2">
    <source>
        <dbReference type="ARBA" id="ARBA00022692"/>
    </source>
</evidence>
<dbReference type="InterPro" id="IPR006029">
    <property type="entry name" value="Neurotrans-gated_channel_TM"/>
</dbReference>
<feature type="transmembrane region" description="Helical" evidence="5">
    <location>
        <begin position="319"/>
        <end position="341"/>
    </location>
</feature>
<feature type="domain" description="Neurotransmitter-gated ion-channel transmembrane" evidence="7">
    <location>
        <begin position="262"/>
        <end position="346"/>
    </location>
</feature>
<dbReference type="InterPro" id="IPR018000">
    <property type="entry name" value="Neurotransmitter_ion_chnl_CS"/>
</dbReference>
<keyword evidence="9" id="KW-1185">Reference proteome</keyword>
<evidence type="ECO:0000256" key="4">
    <source>
        <dbReference type="ARBA" id="ARBA00023136"/>
    </source>
</evidence>
<keyword evidence="5" id="KW-0732">Signal</keyword>
<dbReference type="Proteomes" id="UP001374579">
    <property type="component" value="Unassembled WGS sequence"/>
</dbReference>
<feature type="transmembrane region" description="Helical" evidence="5">
    <location>
        <begin position="433"/>
        <end position="455"/>
    </location>
</feature>
<dbReference type="PROSITE" id="PS00236">
    <property type="entry name" value="NEUROTR_ION_CHANNEL"/>
    <property type="match status" value="1"/>
</dbReference>
<dbReference type="GO" id="GO:0005230">
    <property type="term" value="F:extracellular ligand-gated monoatomic ion channel activity"/>
    <property type="evidence" value="ECO:0007669"/>
    <property type="project" value="InterPro"/>
</dbReference>
<comment type="caution">
    <text evidence="8">The sequence shown here is derived from an EMBL/GenBank/DDBJ whole genome shotgun (WGS) entry which is preliminary data.</text>
</comment>
<protein>
    <submittedName>
        <fullName evidence="8">Uncharacterized protein</fullName>
    </submittedName>
</protein>
<name>A0AAN9AUU7_9CAEN</name>
<keyword evidence="5" id="KW-0406">Ion transport</keyword>
<keyword evidence="2 5" id="KW-0812">Transmembrane</keyword>
<dbReference type="InterPro" id="IPR036719">
    <property type="entry name" value="Neuro-gated_channel_TM_sf"/>
</dbReference>
<comment type="subcellular location">
    <subcellularLocation>
        <location evidence="1">Membrane</location>
        <topology evidence="1">Multi-pass membrane protein</topology>
    </subcellularLocation>
</comment>
<dbReference type="PANTHER" id="PTHR18945">
    <property type="entry name" value="NEUROTRANSMITTER GATED ION CHANNEL"/>
    <property type="match status" value="1"/>
</dbReference>
<dbReference type="EMBL" id="JBAMIC010000019">
    <property type="protein sequence ID" value="KAK7093698.1"/>
    <property type="molecule type" value="Genomic_DNA"/>
</dbReference>
<organism evidence="8 9">
    <name type="scientific">Littorina saxatilis</name>
    <dbReference type="NCBI Taxonomy" id="31220"/>
    <lineage>
        <taxon>Eukaryota</taxon>
        <taxon>Metazoa</taxon>
        <taxon>Spiralia</taxon>
        <taxon>Lophotrochozoa</taxon>
        <taxon>Mollusca</taxon>
        <taxon>Gastropoda</taxon>
        <taxon>Caenogastropoda</taxon>
        <taxon>Littorinimorpha</taxon>
        <taxon>Littorinoidea</taxon>
        <taxon>Littorinidae</taxon>
        <taxon>Littorina</taxon>
    </lineage>
</organism>
<dbReference type="InterPro" id="IPR006201">
    <property type="entry name" value="Neur_channel"/>
</dbReference>
<dbReference type="FunFam" id="2.70.170.10:FF:000028">
    <property type="entry name" value="AcetylCholine Receptor"/>
    <property type="match status" value="1"/>
</dbReference>
<dbReference type="InterPro" id="IPR036734">
    <property type="entry name" value="Neur_chan_lig-bd_sf"/>
</dbReference>
<dbReference type="CDD" id="cd19051">
    <property type="entry name" value="LGIC_TM_cation"/>
    <property type="match status" value="1"/>
</dbReference>
<keyword evidence="4 5" id="KW-0472">Membrane</keyword>
<accession>A0AAN9AUU7</accession>
<dbReference type="GO" id="GO:0004888">
    <property type="term" value="F:transmembrane signaling receptor activity"/>
    <property type="evidence" value="ECO:0007669"/>
    <property type="project" value="InterPro"/>
</dbReference>
<comment type="similarity">
    <text evidence="5">Belongs to the ligand-gated ion channel (TC 1.A.9) family.</text>
</comment>
<evidence type="ECO:0000256" key="5">
    <source>
        <dbReference type="RuleBase" id="RU000687"/>
    </source>
</evidence>
<proteinExistence type="inferred from homology"/>
<feature type="signal peptide" evidence="5">
    <location>
        <begin position="1"/>
        <end position="27"/>
    </location>
</feature>
<evidence type="ECO:0000256" key="1">
    <source>
        <dbReference type="ARBA" id="ARBA00004141"/>
    </source>
</evidence>
<dbReference type="Gene3D" id="2.70.170.10">
    <property type="entry name" value="Neurotransmitter-gated ion-channel ligand-binding domain"/>
    <property type="match status" value="1"/>
</dbReference>
<dbReference type="Pfam" id="PF02931">
    <property type="entry name" value="Neur_chan_LBD"/>
    <property type="match status" value="1"/>
</dbReference>
<evidence type="ECO:0000256" key="3">
    <source>
        <dbReference type="ARBA" id="ARBA00022989"/>
    </source>
</evidence>
<gene>
    <name evidence="8" type="ORF">V1264_007398</name>
</gene>
<evidence type="ECO:0000259" key="6">
    <source>
        <dbReference type="Pfam" id="PF02931"/>
    </source>
</evidence>
<dbReference type="CDD" id="cd18989">
    <property type="entry name" value="LGIC_ECD_cation"/>
    <property type="match status" value="1"/>
</dbReference>
<dbReference type="SUPFAM" id="SSF63712">
    <property type="entry name" value="Nicotinic receptor ligand binding domain-like"/>
    <property type="match status" value="1"/>
</dbReference>
<dbReference type="AlphaFoldDB" id="A0AAN9AUU7"/>
<dbReference type="InterPro" id="IPR038050">
    <property type="entry name" value="Neuro_actylchol_rec"/>
</dbReference>
<keyword evidence="5" id="KW-0407">Ion channel</keyword>
<feature type="transmembrane region" description="Helical" evidence="5">
    <location>
        <begin position="288"/>
        <end position="307"/>
    </location>
</feature>
<keyword evidence="3 5" id="KW-1133">Transmembrane helix</keyword>
<feature type="transmembrane region" description="Helical" evidence="5">
    <location>
        <begin position="255"/>
        <end position="276"/>
    </location>
</feature>
<dbReference type="SUPFAM" id="SSF90112">
    <property type="entry name" value="Neurotransmitter-gated ion-channel transmembrane pore"/>
    <property type="match status" value="1"/>
</dbReference>
<evidence type="ECO:0000313" key="9">
    <source>
        <dbReference type="Proteomes" id="UP001374579"/>
    </source>
</evidence>
<dbReference type="PRINTS" id="PR00252">
    <property type="entry name" value="NRIONCHANNEL"/>
</dbReference>
<keyword evidence="5" id="KW-0813">Transport</keyword>
<reference evidence="8 9" key="1">
    <citation type="submission" date="2024-02" db="EMBL/GenBank/DDBJ databases">
        <title>Chromosome-scale genome assembly of the rough periwinkle Littorina saxatilis.</title>
        <authorList>
            <person name="De Jode A."/>
            <person name="Faria R."/>
            <person name="Formenti G."/>
            <person name="Sims Y."/>
            <person name="Smith T.P."/>
            <person name="Tracey A."/>
            <person name="Wood J.M.D."/>
            <person name="Zagrodzka Z.B."/>
            <person name="Johannesson K."/>
            <person name="Butlin R.K."/>
            <person name="Leder E.H."/>
        </authorList>
    </citation>
    <scope>NUCLEOTIDE SEQUENCE [LARGE SCALE GENOMIC DNA]</scope>
    <source>
        <strain evidence="8">Snail1</strain>
        <tissue evidence="8">Muscle</tissue>
    </source>
</reference>
<dbReference type="Gene3D" id="1.20.58.390">
    <property type="entry name" value="Neurotransmitter-gated ion-channel transmembrane domain"/>
    <property type="match status" value="1"/>
</dbReference>
<dbReference type="GO" id="GO:0016020">
    <property type="term" value="C:membrane"/>
    <property type="evidence" value="ECO:0007669"/>
    <property type="project" value="UniProtKB-SubCell"/>
</dbReference>
<feature type="domain" description="Neurotransmitter-gated ion-channel ligand-binding" evidence="6">
    <location>
        <begin position="41"/>
        <end position="253"/>
    </location>
</feature>